<keyword evidence="2" id="KW-1185">Reference proteome</keyword>
<dbReference type="Proteomes" id="UP000828390">
    <property type="component" value="Unassembled WGS sequence"/>
</dbReference>
<dbReference type="EMBL" id="JAIWYP010000015">
    <property type="protein sequence ID" value="KAH3705707.1"/>
    <property type="molecule type" value="Genomic_DNA"/>
</dbReference>
<dbReference type="AlphaFoldDB" id="A0A9D4BU47"/>
<reference evidence="1" key="1">
    <citation type="journal article" date="2019" name="bioRxiv">
        <title>The Genome of the Zebra Mussel, Dreissena polymorpha: A Resource for Invasive Species Research.</title>
        <authorList>
            <person name="McCartney M.A."/>
            <person name="Auch B."/>
            <person name="Kono T."/>
            <person name="Mallez S."/>
            <person name="Zhang Y."/>
            <person name="Obille A."/>
            <person name="Becker A."/>
            <person name="Abrahante J.E."/>
            <person name="Garbe J."/>
            <person name="Badalamenti J.P."/>
            <person name="Herman A."/>
            <person name="Mangelson H."/>
            <person name="Liachko I."/>
            <person name="Sullivan S."/>
            <person name="Sone E.D."/>
            <person name="Koren S."/>
            <person name="Silverstein K.A.T."/>
            <person name="Beckman K.B."/>
            <person name="Gohl D.M."/>
        </authorList>
    </citation>
    <scope>NUCLEOTIDE SEQUENCE</scope>
    <source>
        <strain evidence="1">Duluth1</strain>
        <tissue evidence="1">Whole animal</tissue>
    </source>
</reference>
<evidence type="ECO:0000313" key="2">
    <source>
        <dbReference type="Proteomes" id="UP000828390"/>
    </source>
</evidence>
<accession>A0A9D4BU47</accession>
<reference evidence="1" key="2">
    <citation type="submission" date="2020-11" db="EMBL/GenBank/DDBJ databases">
        <authorList>
            <person name="McCartney M.A."/>
            <person name="Auch B."/>
            <person name="Kono T."/>
            <person name="Mallez S."/>
            <person name="Becker A."/>
            <person name="Gohl D.M."/>
            <person name="Silverstein K.A.T."/>
            <person name="Koren S."/>
            <person name="Bechman K.B."/>
            <person name="Herman A."/>
            <person name="Abrahante J.E."/>
            <person name="Garbe J."/>
        </authorList>
    </citation>
    <scope>NUCLEOTIDE SEQUENCE</scope>
    <source>
        <strain evidence="1">Duluth1</strain>
        <tissue evidence="1">Whole animal</tissue>
    </source>
</reference>
<sequence length="95" mass="10895">MQWKSILRRHVTNPAREARFLETSTQGPGLSEILPKDGNPYVPYAISKSHPELLPIVKSVNRAVGRMLSRLYAKQCHKCSRWCDNIVEHLLFLPV</sequence>
<comment type="caution">
    <text evidence="1">The sequence shown here is derived from an EMBL/GenBank/DDBJ whole genome shotgun (WGS) entry which is preliminary data.</text>
</comment>
<organism evidence="1 2">
    <name type="scientific">Dreissena polymorpha</name>
    <name type="common">Zebra mussel</name>
    <name type="synonym">Mytilus polymorpha</name>
    <dbReference type="NCBI Taxonomy" id="45954"/>
    <lineage>
        <taxon>Eukaryota</taxon>
        <taxon>Metazoa</taxon>
        <taxon>Spiralia</taxon>
        <taxon>Lophotrochozoa</taxon>
        <taxon>Mollusca</taxon>
        <taxon>Bivalvia</taxon>
        <taxon>Autobranchia</taxon>
        <taxon>Heteroconchia</taxon>
        <taxon>Euheterodonta</taxon>
        <taxon>Imparidentia</taxon>
        <taxon>Neoheterodontei</taxon>
        <taxon>Myida</taxon>
        <taxon>Dreissenoidea</taxon>
        <taxon>Dreissenidae</taxon>
        <taxon>Dreissena</taxon>
    </lineage>
</organism>
<evidence type="ECO:0000313" key="1">
    <source>
        <dbReference type="EMBL" id="KAH3705707.1"/>
    </source>
</evidence>
<gene>
    <name evidence="1" type="ORF">DPMN_080785</name>
</gene>
<proteinExistence type="predicted"/>
<protein>
    <submittedName>
        <fullName evidence="1">Uncharacterized protein</fullName>
    </submittedName>
</protein>
<name>A0A9D4BU47_DREPO</name>